<comment type="similarity">
    <text evidence="2 9">Belongs to the complex I NDUFA8 subunit family.</text>
</comment>
<keyword evidence="9" id="KW-0472">Membrane</keyword>
<evidence type="ECO:0000256" key="8">
    <source>
        <dbReference type="ARBA" id="ARBA00023157"/>
    </source>
</evidence>
<evidence type="ECO:0000256" key="7">
    <source>
        <dbReference type="ARBA" id="ARBA00023128"/>
    </source>
</evidence>
<feature type="domain" description="CHCH" evidence="11">
    <location>
        <begin position="90"/>
        <end position="123"/>
    </location>
</feature>
<evidence type="ECO:0000256" key="10">
    <source>
        <dbReference type="SAM" id="MobiDB-lite"/>
    </source>
</evidence>
<feature type="region of interest" description="Disordered" evidence="10">
    <location>
        <begin position="132"/>
        <end position="151"/>
    </location>
</feature>
<keyword evidence="3 9" id="KW-0813">Transport</keyword>
<evidence type="ECO:0000313" key="13">
    <source>
        <dbReference type="Proteomes" id="UP001527925"/>
    </source>
</evidence>
<evidence type="ECO:0000313" key="12">
    <source>
        <dbReference type="EMBL" id="KAL2918561.1"/>
    </source>
</evidence>
<protein>
    <recommendedName>
        <fullName evidence="9">NADH-ubiquinone oxidoreductase</fullName>
    </recommendedName>
</protein>
<keyword evidence="8" id="KW-1015">Disulfide bond</keyword>
<proteinExistence type="inferred from homology"/>
<name>A0ABR4NGA7_9FUNG</name>
<accession>A0ABR4NGA7</accession>
<evidence type="ECO:0000256" key="5">
    <source>
        <dbReference type="ARBA" id="ARBA00022737"/>
    </source>
</evidence>
<dbReference type="PANTHER" id="PTHR13344">
    <property type="entry name" value="NADH-UBIQUINONE OXIDOREDUCTASE"/>
    <property type="match status" value="1"/>
</dbReference>
<dbReference type="PIRSF" id="PIRSF017016">
    <property type="entry name" value="NDUA8"/>
    <property type="match status" value="1"/>
</dbReference>
<sequence length="151" mass="17162">MTTHREGIFIKGLWVEKGSMPEEVPAVPEVGCTSAPLLSMSYFFSAACKDYSEDFVLCKKESGDPRHCLKEGRRVTRCALDLIAKLKANCDETWTKHWECLDANNQRLQKCRPQERAFNECVFTKLGLSKSIPDSPEGQPQIHLKENPIFK</sequence>
<dbReference type="PANTHER" id="PTHR13344:SF0">
    <property type="entry name" value="NADH DEHYDROGENASE [UBIQUINONE] 1 ALPHA SUBCOMPLEX SUBUNIT 8"/>
    <property type="match status" value="1"/>
</dbReference>
<comment type="subcellular location">
    <subcellularLocation>
        <location evidence="9">Mitochondrion inner membrane</location>
    </subcellularLocation>
</comment>
<dbReference type="Proteomes" id="UP001527925">
    <property type="component" value="Unassembled WGS sequence"/>
</dbReference>
<dbReference type="Pfam" id="PF06747">
    <property type="entry name" value="CHCH"/>
    <property type="match status" value="1"/>
</dbReference>
<keyword evidence="5" id="KW-0677">Repeat</keyword>
<reference evidence="12 13" key="1">
    <citation type="submission" date="2023-09" db="EMBL/GenBank/DDBJ databases">
        <title>Pangenome analysis of Batrachochytrium dendrobatidis and related Chytrids.</title>
        <authorList>
            <person name="Yacoub M.N."/>
            <person name="Stajich J.E."/>
            <person name="James T.Y."/>
        </authorList>
    </citation>
    <scope>NUCLEOTIDE SEQUENCE [LARGE SCALE GENOMIC DNA]</scope>
    <source>
        <strain evidence="12 13">JEL0888</strain>
    </source>
</reference>
<dbReference type="InterPro" id="IPR016680">
    <property type="entry name" value="NDUFA8"/>
</dbReference>
<evidence type="ECO:0000259" key="11">
    <source>
        <dbReference type="Pfam" id="PF06747"/>
    </source>
</evidence>
<evidence type="ECO:0000256" key="2">
    <source>
        <dbReference type="ARBA" id="ARBA00010705"/>
    </source>
</evidence>
<keyword evidence="4 9" id="KW-0679">Respiratory chain</keyword>
<keyword evidence="13" id="KW-1185">Reference proteome</keyword>
<keyword evidence="7 9" id="KW-0496">Mitochondrion</keyword>
<organism evidence="12 13">
    <name type="scientific">Polyrhizophydium stewartii</name>
    <dbReference type="NCBI Taxonomy" id="2732419"/>
    <lineage>
        <taxon>Eukaryota</taxon>
        <taxon>Fungi</taxon>
        <taxon>Fungi incertae sedis</taxon>
        <taxon>Chytridiomycota</taxon>
        <taxon>Chytridiomycota incertae sedis</taxon>
        <taxon>Chytridiomycetes</taxon>
        <taxon>Rhizophydiales</taxon>
        <taxon>Rhizophydiales incertae sedis</taxon>
        <taxon>Polyrhizophydium</taxon>
    </lineage>
</organism>
<evidence type="ECO:0000256" key="3">
    <source>
        <dbReference type="ARBA" id="ARBA00022448"/>
    </source>
</evidence>
<gene>
    <name evidence="12" type="primary">NdufA8</name>
    <name evidence="12" type="ORF">HK105_201962</name>
</gene>
<evidence type="ECO:0000256" key="1">
    <source>
        <dbReference type="ARBA" id="ARBA00003195"/>
    </source>
</evidence>
<evidence type="ECO:0000256" key="6">
    <source>
        <dbReference type="ARBA" id="ARBA00022982"/>
    </source>
</evidence>
<comment type="function">
    <text evidence="1 9">Accessory subunit of the mitochondrial membrane respiratory chain NADH dehydrogenase (Complex I), that is believed not to be involved in catalysis. Complex I functions in the transfer of electrons from NADH to the respiratory chain. The immediate electron acceptor for the enzyme is believed to be ubiquinone.</text>
</comment>
<evidence type="ECO:0000256" key="4">
    <source>
        <dbReference type="ARBA" id="ARBA00022660"/>
    </source>
</evidence>
<comment type="caution">
    <text evidence="12">The sequence shown here is derived from an EMBL/GenBank/DDBJ whole genome shotgun (WGS) entry which is preliminary data.</text>
</comment>
<keyword evidence="6 9" id="KW-0249">Electron transport</keyword>
<keyword evidence="9" id="KW-0999">Mitochondrion inner membrane</keyword>
<dbReference type="EMBL" id="JADGIZ020000006">
    <property type="protein sequence ID" value="KAL2918561.1"/>
    <property type="molecule type" value="Genomic_DNA"/>
</dbReference>
<dbReference type="InterPro" id="IPR010625">
    <property type="entry name" value="CHCH"/>
</dbReference>
<evidence type="ECO:0000256" key="9">
    <source>
        <dbReference type="PIRNR" id="PIRNR017016"/>
    </source>
</evidence>
<dbReference type="PROSITE" id="PS51808">
    <property type="entry name" value="CHCH"/>
    <property type="match status" value="2"/>
</dbReference>